<protein>
    <recommendedName>
        <fullName evidence="4">RRM domain-containing protein</fullName>
    </recommendedName>
</protein>
<dbReference type="InterPro" id="IPR012677">
    <property type="entry name" value="Nucleotide-bd_a/b_plait_sf"/>
</dbReference>
<evidence type="ECO:0000313" key="2">
    <source>
        <dbReference type="EMBL" id="EGO58660.1"/>
    </source>
</evidence>
<dbReference type="Proteomes" id="UP000008065">
    <property type="component" value="Unassembled WGS sequence"/>
</dbReference>
<reference evidence="3" key="1">
    <citation type="journal article" date="2011" name="Genetics">
        <title>Massive changes in genome architecture accompany the transition to self-fertility in the filamentous fungus Neurospora tetrasperma.</title>
        <authorList>
            <person name="Ellison C.E."/>
            <person name="Stajich J.E."/>
            <person name="Jacobson D.J."/>
            <person name="Natvig D.O."/>
            <person name="Lapidus A."/>
            <person name="Foster B."/>
            <person name="Aerts A."/>
            <person name="Riley R."/>
            <person name="Lindquist E.A."/>
            <person name="Grigoriev I.V."/>
            <person name="Taylor J.W."/>
        </authorList>
    </citation>
    <scope>NUCLEOTIDE SEQUENCE [LARGE SCALE GENOMIC DNA]</scope>
    <source>
        <strain evidence="3">FGSC 2508 / P0657</strain>
    </source>
</reference>
<dbReference type="InterPro" id="IPR035979">
    <property type="entry name" value="RBD_domain_sf"/>
</dbReference>
<dbReference type="GO" id="GO:0003676">
    <property type="term" value="F:nucleic acid binding"/>
    <property type="evidence" value="ECO:0007669"/>
    <property type="project" value="InterPro"/>
</dbReference>
<evidence type="ECO:0000313" key="3">
    <source>
        <dbReference type="Proteomes" id="UP000008065"/>
    </source>
</evidence>
<gene>
    <name evidence="2" type="ORF">NEUTE1DRAFT_108263</name>
</gene>
<evidence type="ECO:0008006" key="4">
    <source>
        <dbReference type="Google" id="ProtNLM"/>
    </source>
</evidence>
<dbReference type="KEGG" id="nte:NEUTE1DRAFT108263"/>
<dbReference type="OrthoDB" id="8093034at2759"/>
<dbReference type="AlphaFoldDB" id="F8MGN8"/>
<dbReference type="Gene3D" id="3.30.70.330">
    <property type="match status" value="1"/>
</dbReference>
<organism evidence="2 3">
    <name type="scientific">Neurospora tetrasperma (strain FGSC 2508 / ATCC MYA-4615 / P0657)</name>
    <dbReference type="NCBI Taxonomy" id="510951"/>
    <lineage>
        <taxon>Eukaryota</taxon>
        <taxon>Fungi</taxon>
        <taxon>Dikarya</taxon>
        <taxon>Ascomycota</taxon>
        <taxon>Pezizomycotina</taxon>
        <taxon>Sordariomycetes</taxon>
        <taxon>Sordariomycetidae</taxon>
        <taxon>Sordariales</taxon>
        <taxon>Sordariaceae</taxon>
        <taxon>Neurospora</taxon>
    </lineage>
</organism>
<dbReference type="HOGENOM" id="CLU_607049_0_0_1"/>
<dbReference type="SUPFAM" id="SSF54928">
    <property type="entry name" value="RNA-binding domain, RBD"/>
    <property type="match status" value="1"/>
</dbReference>
<dbReference type="GeneID" id="20822397"/>
<dbReference type="VEuPathDB" id="FungiDB:NEUTE1DRAFT_108263"/>
<name>F8MGN8_NEUT8</name>
<feature type="region of interest" description="Disordered" evidence="1">
    <location>
        <begin position="155"/>
        <end position="180"/>
    </location>
</feature>
<accession>F8MGN8</accession>
<evidence type="ECO:0000256" key="1">
    <source>
        <dbReference type="SAM" id="MobiDB-lite"/>
    </source>
</evidence>
<sequence>MSLLHLSSFKLQQAQPQLGQFSSYSRCWGVPQTHTGVLEARSVDTSEQQGFWIPSNSILTSVYLKEMVWPASFLSSYLESKQLFNNLLALIIPSQFSYPHEGILCSRSRQKSSNRLIKTRAGVIWSQPFKLSPLPFSLFFSFSLDSYLTNTNLPRPALGGQPPMAEAKAPARERPQPQDYHGLTRIFPPPNPNAVRRPVGGPVPHQARDWDHRRGRYNGPSCSHKSIPVGSCHISSHFLIVSSHVPVGILEVQQQRKPLAGVRQRPCHRPPTPSQRVQSRDCVNGSKCYNCGDFPCLTLGGISLRPTCVVHLDRRSRGYLHPRDVIGRLVISNLSEHGFIGNSSMGSHRPPVMGFGRGAAPEPNKRALYVGGLDPRVVIEDVLRQIFETTGHVQNVKIIPDIVGGAPRSDPGEERRSPEHTNVHVLVHICKREPEALLRERELNGSSSVCS</sequence>
<dbReference type="EMBL" id="GL891303">
    <property type="protein sequence ID" value="EGO58660.1"/>
    <property type="molecule type" value="Genomic_DNA"/>
</dbReference>
<dbReference type="RefSeq" id="XP_009848997.1">
    <property type="nucleotide sequence ID" value="XM_009850695.1"/>
</dbReference>
<proteinExistence type="predicted"/>
<keyword evidence="3" id="KW-1185">Reference proteome</keyword>